<organism evidence="1 2">
    <name type="scientific">Brachionus plicatilis</name>
    <name type="common">Marine rotifer</name>
    <name type="synonym">Brachionus muelleri</name>
    <dbReference type="NCBI Taxonomy" id="10195"/>
    <lineage>
        <taxon>Eukaryota</taxon>
        <taxon>Metazoa</taxon>
        <taxon>Spiralia</taxon>
        <taxon>Gnathifera</taxon>
        <taxon>Rotifera</taxon>
        <taxon>Eurotatoria</taxon>
        <taxon>Monogononta</taxon>
        <taxon>Pseudotrocha</taxon>
        <taxon>Ploima</taxon>
        <taxon>Brachionidae</taxon>
        <taxon>Brachionus</taxon>
    </lineage>
</organism>
<dbReference type="AlphaFoldDB" id="A0A3M7QT76"/>
<reference evidence="1 2" key="1">
    <citation type="journal article" date="2018" name="Sci. Rep.">
        <title>Genomic signatures of local adaptation to the degree of environmental predictability in rotifers.</title>
        <authorList>
            <person name="Franch-Gras L."/>
            <person name="Hahn C."/>
            <person name="Garcia-Roger E.M."/>
            <person name="Carmona M.J."/>
            <person name="Serra M."/>
            <person name="Gomez A."/>
        </authorList>
    </citation>
    <scope>NUCLEOTIDE SEQUENCE [LARGE SCALE GENOMIC DNA]</scope>
    <source>
        <strain evidence="1">HYR1</strain>
    </source>
</reference>
<evidence type="ECO:0000313" key="2">
    <source>
        <dbReference type="Proteomes" id="UP000276133"/>
    </source>
</evidence>
<evidence type="ECO:0000313" key="1">
    <source>
        <dbReference type="EMBL" id="RNA14637.1"/>
    </source>
</evidence>
<proteinExistence type="predicted"/>
<name>A0A3M7QT76_BRAPC</name>
<gene>
    <name evidence="1" type="ORF">BpHYR1_029990</name>
</gene>
<protein>
    <submittedName>
        <fullName evidence="1">Uncharacterized protein</fullName>
    </submittedName>
</protein>
<keyword evidence="2" id="KW-1185">Reference proteome</keyword>
<comment type="caution">
    <text evidence="1">The sequence shown here is derived from an EMBL/GenBank/DDBJ whole genome shotgun (WGS) entry which is preliminary data.</text>
</comment>
<dbReference type="EMBL" id="REGN01005144">
    <property type="protein sequence ID" value="RNA14637.1"/>
    <property type="molecule type" value="Genomic_DNA"/>
</dbReference>
<sequence>MKGRVEEESKNKMRTIKGFKCIPVKTLKNQQILPSDLPLPEKNVLNDHDETTRKKFYNFCPINKCKQKKTFKKFHTFEPNLIKNENGLIRTFFLKIFSMS</sequence>
<accession>A0A3M7QT76</accession>
<dbReference type="Proteomes" id="UP000276133">
    <property type="component" value="Unassembled WGS sequence"/>
</dbReference>